<comment type="subcellular location">
    <subcellularLocation>
        <location evidence="1 14">Cytoplasm</location>
    </subcellularLocation>
</comment>
<dbReference type="Gene3D" id="3.90.190.20">
    <property type="entry name" value="Mur ligase, C-terminal domain"/>
    <property type="match status" value="1"/>
</dbReference>
<dbReference type="SUPFAM" id="SSF53244">
    <property type="entry name" value="MurD-like peptide ligases, peptide-binding domain"/>
    <property type="match status" value="1"/>
</dbReference>
<keyword evidence="12 14" id="KW-0961">Cell wall biogenesis/degradation</keyword>
<organism evidence="19 20">
    <name type="scientific">Hwangdonia seohaensis</name>
    <dbReference type="NCBI Taxonomy" id="1240727"/>
    <lineage>
        <taxon>Bacteria</taxon>
        <taxon>Pseudomonadati</taxon>
        <taxon>Bacteroidota</taxon>
        <taxon>Flavobacteriia</taxon>
        <taxon>Flavobacteriales</taxon>
        <taxon>Flavobacteriaceae</taxon>
        <taxon>Hwangdonia</taxon>
    </lineage>
</organism>
<evidence type="ECO:0000259" key="17">
    <source>
        <dbReference type="Pfam" id="PF02875"/>
    </source>
</evidence>
<dbReference type="Proteomes" id="UP001597163">
    <property type="component" value="Unassembled WGS sequence"/>
</dbReference>
<evidence type="ECO:0000256" key="15">
    <source>
        <dbReference type="SAM" id="Phobius"/>
    </source>
</evidence>
<comment type="similarity">
    <text evidence="14">Belongs to the MurCDEF family.</text>
</comment>
<evidence type="ECO:0000259" key="16">
    <source>
        <dbReference type="Pfam" id="PF01225"/>
    </source>
</evidence>
<evidence type="ECO:0000256" key="12">
    <source>
        <dbReference type="ARBA" id="ARBA00023316"/>
    </source>
</evidence>
<feature type="domain" description="Mur ligase C-terminal" evidence="17">
    <location>
        <begin position="308"/>
        <end position="433"/>
    </location>
</feature>
<keyword evidence="10 14" id="KW-0573">Peptidoglycan synthesis</keyword>
<dbReference type="Gene3D" id="3.40.50.720">
    <property type="entry name" value="NAD(P)-binding Rossmann-like Domain"/>
    <property type="match status" value="1"/>
</dbReference>
<dbReference type="PANTHER" id="PTHR43445:SF3">
    <property type="entry name" value="UDP-N-ACETYLMURAMATE--L-ALANINE LIGASE"/>
    <property type="match status" value="1"/>
</dbReference>
<comment type="pathway">
    <text evidence="2 14">Cell wall biogenesis; peptidoglycan biosynthesis.</text>
</comment>
<evidence type="ECO:0000313" key="20">
    <source>
        <dbReference type="Proteomes" id="UP001597163"/>
    </source>
</evidence>
<dbReference type="PANTHER" id="PTHR43445">
    <property type="entry name" value="UDP-N-ACETYLMURAMATE--L-ALANINE LIGASE-RELATED"/>
    <property type="match status" value="1"/>
</dbReference>
<evidence type="ECO:0000256" key="1">
    <source>
        <dbReference type="ARBA" id="ARBA00004496"/>
    </source>
</evidence>
<evidence type="ECO:0000256" key="11">
    <source>
        <dbReference type="ARBA" id="ARBA00023306"/>
    </source>
</evidence>
<keyword evidence="9 14" id="KW-0133">Cell shape</keyword>
<evidence type="ECO:0000256" key="7">
    <source>
        <dbReference type="ARBA" id="ARBA00022741"/>
    </source>
</evidence>
<dbReference type="NCBIfam" id="TIGR01082">
    <property type="entry name" value="murC"/>
    <property type="match status" value="1"/>
</dbReference>
<keyword evidence="4 14" id="KW-0963">Cytoplasm</keyword>
<dbReference type="SUPFAM" id="SSF51984">
    <property type="entry name" value="MurCD N-terminal domain"/>
    <property type="match status" value="1"/>
</dbReference>
<dbReference type="Pfam" id="PF01225">
    <property type="entry name" value="Mur_ligase"/>
    <property type="match status" value="1"/>
</dbReference>
<keyword evidence="20" id="KW-1185">Reference proteome</keyword>
<protein>
    <recommendedName>
        <fullName evidence="3 14">UDP-N-acetylmuramate--L-alanine ligase</fullName>
        <ecNumber evidence="3 14">6.3.2.8</ecNumber>
    </recommendedName>
    <alternativeName>
        <fullName evidence="14">UDP-N-acetylmuramoyl-L-alanine synthetase</fullName>
    </alternativeName>
</protein>
<comment type="function">
    <text evidence="14">Cell wall formation.</text>
</comment>
<evidence type="ECO:0000259" key="18">
    <source>
        <dbReference type="Pfam" id="PF08245"/>
    </source>
</evidence>
<keyword evidence="15" id="KW-0812">Transmembrane</keyword>
<name>A0ABW3RF51_9FLAO</name>
<dbReference type="InterPro" id="IPR013221">
    <property type="entry name" value="Mur_ligase_cen"/>
</dbReference>
<dbReference type="Pfam" id="PF08245">
    <property type="entry name" value="Mur_ligase_M"/>
    <property type="match status" value="1"/>
</dbReference>
<dbReference type="EMBL" id="JBHTLJ010000004">
    <property type="protein sequence ID" value="MFD1163634.1"/>
    <property type="molecule type" value="Genomic_DNA"/>
</dbReference>
<keyword evidence="11 14" id="KW-0131">Cell cycle</keyword>
<gene>
    <name evidence="14 19" type="primary">murC</name>
    <name evidence="19" type="ORF">ACFQ2E_14480</name>
</gene>
<dbReference type="InterPro" id="IPR036615">
    <property type="entry name" value="Mur_ligase_C_dom_sf"/>
</dbReference>
<dbReference type="InterPro" id="IPR050061">
    <property type="entry name" value="MurCDEF_pg_biosynth"/>
</dbReference>
<dbReference type="InterPro" id="IPR005758">
    <property type="entry name" value="UDP-N-AcMur_Ala_ligase_MurC"/>
</dbReference>
<evidence type="ECO:0000256" key="5">
    <source>
        <dbReference type="ARBA" id="ARBA00022598"/>
    </source>
</evidence>
<evidence type="ECO:0000256" key="13">
    <source>
        <dbReference type="ARBA" id="ARBA00047833"/>
    </source>
</evidence>
<keyword evidence="15" id="KW-1133">Transmembrane helix</keyword>
<feature type="domain" description="Mur ligase central" evidence="18">
    <location>
        <begin position="117"/>
        <end position="286"/>
    </location>
</feature>
<feature type="binding site" evidence="14">
    <location>
        <begin position="119"/>
        <end position="125"/>
    </location>
    <ligand>
        <name>ATP</name>
        <dbReference type="ChEBI" id="CHEBI:30616"/>
    </ligand>
</feature>
<evidence type="ECO:0000256" key="9">
    <source>
        <dbReference type="ARBA" id="ARBA00022960"/>
    </source>
</evidence>
<accession>A0ABW3RF51</accession>
<evidence type="ECO:0000256" key="14">
    <source>
        <dbReference type="HAMAP-Rule" id="MF_00046"/>
    </source>
</evidence>
<keyword evidence="7 14" id="KW-0547">Nucleotide-binding</keyword>
<dbReference type="Gene3D" id="3.40.1190.10">
    <property type="entry name" value="Mur-like, catalytic domain"/>
    <property type="match status" value="1"/>
</dbReference>
<dbReference type="InterPro" id="IPR000713">
    <property type="entry name" value="Mur_ligase_N"/>
</dbReference>
<dbReference type="GO" id="GO:0008763">
    <property type="term" value="F:UDP-N-acetylmuramate-L-alanine ligase activity"/>
    <property type="evidence" value="ECO:0007669"/>
    <property type="project" value="UniProtKB-EC"/>
</dbReference>
<dbReference type="RefSeq" id="WP_311940749.1">
    <property type="nucleotide sequence ID" value="NZ_JAVSCK010000004.1"/>
</dbReference>
<sequence>MNLKSKHNIYFIGIGGIGMSALARYFHANNKHVAGYDKTPTAITDALSALNIQIHFDDDVANIDASFLNPENTLVVYTPAIPKKHTELNYFKAHGFQVLKRSEVLGLITENTYCLAVAGTHGKTTTTSILGHLMYECGVELTAFLGGISENYNSNLILKGTEVSVVEADEFDRSFLTLSPDLACITSMDADHLDIYGEASELIHSFKDFSKRIKTNGKLFVKNGLPLKGITYGIEDHSDYSVQNLKIENGTYVFDVKTPKTVLENLEFNLPGRHNLSNALIALAMAVEYGCPHQQLAKALASYKGVKRRFTYQIKTEDLVFIDDYAHHPEEINAVHQAVREMYPKKRILAIFQPHLYSRTRDFVDDFAKSLAQFDEIVLLDIYPAREAPIEGVTSKWLLGKIKNENKQLVSKANLLKTIQKSHAQIILTMGAGDIGEEVKHIKKELSLAS</sequence>
<evidence type="ECO:0000256" key="6">
    <source>
        <dbReference type="ARBA" id="ARBA00022618"/>
    </source>
</evidence>
<dbReference type="Pfam" id="PF02875">
    <property type="entry name" value="Mur_ligase_C"/>
    <property type="match status" value="1"/>
</dbReference>
<comment type="catalytic activity">
    <reaction evidence="13 14">
        <text>UDP-N-acetyl-alpha-D-muramate + L-alanine + ATP = UDP-N-acetyl-alpha-D-muramoyl-L-alanine + ADP + phosphate + H(+)</text>
        <dbReference type="Rhea" id="RHEA:23372"/>
        <dbReference type="ChEBI" id="CHEBI:15378"/>
        <dbReference type="ChEBI" id="CHEBI:30616"/>
        <dbReference type="ChEBI" id="CHEBI:43474"/>
        <dbReference type="ChEBI" id="CHEBI:57972"/>
        <dbReference type="ChEBI" id="CHEBI:70757"/>
        <dbReference type="ChEBI" id="CHEBI:83898"/>
        <dbReference type="ChEBI" id="CHEBI:456216"/>
        <dbReference type="EC" id="6.3.2.8"/>
    </reaction>
</comment>
<keyword evidence="5 14" id="KW-0436">Ligase</keyword>
<evidence type="ECO:0000313" key="19">
    <source>
        <dbReference type="EMBL" id="MFD1163634.1"/>
    </source>
</evidence>
<keyword evidence="8 14" id="KW-0067">ATP-binding</keyword>
<comment type="caution">
    <text evidence="19">The sequence shown here is derived from an EMBL/GenBank/DDBJ whole genome shotgun (WGS) entry which is preliminary data.</text>
</comment>
<feature type="domain" description="Mur ligase N-terminal catalytic" evidence="16">
    <location>
        <begin position="9"/>
        <end position="111"/>
    </location>
</feature>
<keyword evidence="6 14" id="KW-0132">Cell division</keyword>
<dbReference type="InterPro" id="IPR004101">
    <property type="entry name" value="Mur_ligase_C"/>
</dbReference>
<evidence type="ECO:0000256" key="2">
    <source>
        <dbReference type="ARBA" id="ARBA00004752"/>
    </source>
</evidence>
<reference evidence="20" key="1">
    <citation type="journal article" date="2019" name="Int. J. Syst. Evol. Microbiol.">
        <title>The Global Catalogue of Microorganisms (GCM) 10K type strain sequencing project: providing services to taxonomists for standard genome sequencing and annotation.</title>
        <authorList>
            <consortium name="The Broad Institute Genomics Platform"/>
            <consortium name="The Broad Institute Genome Sequencing Center for Infectious Disease"/>
            <person name="Wu L."/>
            <person name="Ma J."/>
        </authorList>
    </citation>
    <scope>NUCLEOTIDE SEQUENCE [LARGE SCALE GENOMIC DNA]</scope>
    <source>
        <strain evidence="20">CCUG 63246</strain>
    </source>
</reference>
<dbReference type="EC" id="6.3.2.8" evidence="3 14"/>
<proteinExistence type="inferred from homology"/>
<evidence type="ECO:0000256" key="4">
    <source>
        <dbReference type="ARBA" id="ARBA00022490"/>
    </source>
</evidence>
<keyword evidence="15" id="KW-0472">Membrane</keyword>
<evidence type="ECO:0000256" key="3">
    <source>
        <dbReference type="ARBA" id="ARBA00012211"/>
    </source>
</evidence>
<dbReference type="SUPFAM" id="SSF53623">
    <property type="entry name" value="MurD-like peptide ligases, catalytic domain"/>
    <property type="match status" value="1"/>
</dbReference>
<feature type="transmembrane region" description="Helical" evidence="15">
    <location>
        <begin position="7"/>
        <end position="26"/>
    </location>
</feature>
<evidence type="ECO:0000256" key="8">
    <source>
        <dbReference type="ARBA" id="ARBA00022840"/>
    </source>
</evidence>
<dbReference type="HAMAP" id="MF_00046">
    <property type="entry name" value="MurC"/>
    <property type="match status" value="1"/>
</dbReference>
<dbReference type="InterPro" id="IPR036565">
    <property type="entry name" value="Mur-like_cat_sf"/>
</dbReference>
<evidence type="ECO:0000256" key="10">
    <source>
        <dbReference type="ARBA" id="ARBA00022984"/>
    </source>
</evidence>